<protein>
    <recommendedName>
        <fullName evidence="1">Bifunctional inhibitor/plant lipid transfer protein/seed storage helical domain-containing protein</fullName>
    </recommendedName>
</protein>
<evidence type="ECO:0000259" key="1">
    <source>
        <dbReference type="Pfam" id="PF14368"/>
    </source>
</evidence>
<proteinExistence type="predicted"/>
<dbReference type="PANTHER" id="PTHR33286:SF52">
    <property type="entry name" value="EXPRESSED PROTEIN"/>
    <property type="match status" value="1"/>
</dbReference>
<evidence type="ECO:0000313" key="2">
    <source>
        <dbReference type="EMBL" id="EMS61292.1"/>
    </source>
</evidence>
<reference evidence="2" key="1">
    <citation type="journal article" date="2013" name="Nature">
        <title>Draft genome of the wheat A-genome progenitor Triticum urartu.</title>
        <authorList>
            <person name="Ling H.Q."/>
            <person name="Zhao S."/>
            <person name="Liu D."/>
            <person name="Wang J."/>
            <person name="Sun H."/>
            <person name="Zhang C."/>
            <person name="Fan H."/>
            <person name="Li D."/>
            <person name="Dong L."/>
            <person name="Tao Y."/>
            <person name="Gao C."/>
            <person name="Wu H."/>
            <person name="Li Y."/>
            <person name="Cui Y."/>
            <person name="Guo X."/>
            <person name="Zheng S."/>
            <person name="Wang B."/>
            <person name="Yu K."/>
            <person name="Liang Q."/>
            <person name="Yang W."/>
            <person name="Lou X."/>
            <person name="Chen J."/>
            <person name="Feng M."/>
            <person name="Jian J."/>
            <person name="Zhang X."/>
            <person name="Luo G."/>
            <person name="Jiang Y."/>
            <person name="Liu J."/>
            <person name="Wang Z."/>
            <person name="Sha Y."/>
            <person name="Zhang B."/>
            <person name="Wu H."/>
            <person name="Tang D."/>
            <person name="Shen Q."/>
            <person name="Xue P."/>
            <person name="Zou S."/>
            <person name="Wang X."/>
            <person name="Liu X."/>
            <person name="Wang F."/>
            <person name="Yang Y."/>
            <person name="An X."/>
            <person name="Dong Z."/>
            <person name="Zhang K."/>
            <person name="Zhang X."/>
            <person name="Luo M.C."/>
            <person name="Dvorak J."/>
            <person name="Tong Y."/>
            <person name="Wang J."/>
            <person name="Yang H."/>
            <person name="Li Z."/>
            <person name="Wang D."/>
            <person name="Zhang A."/>
            <person name="Wang J."/>
        </authorList>
    </citation>
    <scope>NUCLEOTIDE SEQUENCE</scope>
</reference>
<organism evidence="2">
    <name type="scientific">Triticum urartu</name>
    <name type="common">Red wild einkorn</name>
    <name type="synonym">Crithodium urartu</name>
    <dbReference type="NCBI Taxonomy" id="4572"/>
    <lineage>
        <taxon>Eukaryota</taxon>
        <taxon>Viridiplantae</taxon>
        <taxon>Streptophyta</taxon>
        <taxon>Embryophyta</taxon>
        <taxon>Tracheophyta</taxon>
        <taxon>Spermatophyta</taxon>
        <taxon>Magnoliopsida</taxon>
        <taxon>Liliopsida</taxon>
        <taxon>Poales</taxon>
        <taxon>Poaceae</taxon>
        <taxon>BOP clade</taxon>
        <taxon>Pooideae</taxon>
        <taxon>Triticodae</taxon>
        <taxon>Triticeae</taxon>
        <taxon>Triticinae</taxon>
        <taxon>Triticum</taxon>
    </lineage>
</organism>
<accession>M7ZMF2</accession>
<dbReference type="InterPro" id="IPR044741">
    <property type="entry name" value="NsLTP-like"/>
</dbReference>
<dbReference type="InterPro" id="IPR036312">
    <property type="entry name" value="Bifun_inhib/LTP/seed_sf"/>
</dbReference>
<feature type="domain" description="Bifunctional inhibitor/plant lipid transfer protein/seed storage helical" evidence="1">
    <location>
        <begin position="18"/>
        <end position="98"/>
    </location>
</feature>
<dbReference type="SUPFAM" id="SSF47699">
    <property type="entry name" value="Bifunctional inhibitor/lipid-transfer protein/seed storage 2S albumin"/>
    <property type="match status" value="1"/>
</dbReference>
<dbReference type="EMBL" id="KD098065">
    <property type="protein sequence ID" value="EMS61292.1"/>
    <property type="molecule type" value="Genomic_DNA"/>
</dbReference>
<dbReference type="InterPro" id="IPR016140">
    <property type="entry name" value="Bifunc_inhib/LTP/seed_store"/>
</dbReference>
<dbReference type="eggNOG" id="ENOG502S7IJ">
    <property type="taxonomic scope" value="Eukaryota"/>
</dbReference>
<dbReference type="PANTHER" id="PTHR33286">
    <property type="entry name" value="BIFUNCTIONAL INHIBITOR/LIPID-TRANSFER PROTEIN/SEED STORAGE 2S ALBUMIN SUPERFAMILY PROTEIN"/>
    <property type="match status" value="1"/>
</dbReference>
<gene>
    <name evidence="2" type="ORF">TRIUR3_07685</name>
</gene>
<dbReference type="Gene3D" id="1.10.110.10">
    <property type="entry name" value="Plant lipid-transfer and hydrophobic proteins"/>
    <property type="match status" value="1"/>
</dbReference>
<sequence length="183" mass="20759">MAKLMCLCFIILAIAVAVSADECEGDRQDMIKECSQYTKWPAEPKLDPSKACCAVWQKANIPCLCAGLTKEKEKIWCMEKVDYVANFCKKPFPRGYKCGNPCKTRWDPRVGLLYDVYSIDLENKDLVLVQKGYLTMSVVGLRTPRLVPLGLLCLLMALYEEDSRSLVVQDKEFVFVEDFPPPT</sequence>
<dbReference type="Pfam" id="PF14368">
    <property type="entry name" value="LTP_2"/>
    <property type="match status" value="1"/>
</dbReference>
<dbReference type="CDD" id="cd04660">
    <property type="entry name" value="nsLTP_like"/>
    <property type="match status" value="1"/>
</dbReference>
<name>M7ZMF2_TRIUA</name>
<dbReference type="STRING" id="4572.M7ZMF2"/>
<dbReference type="AlphaFoldDB" id="M7ZMF2"/>